<comment type="caution">
    <text evidence="1">The sequence shown here is derived from an EMBL/GenBank/DDBJ whole genome shotgun (WGS) entry which is preliminary data.</text>
</comment>
<proteinExistence type="predicted"/>
<evidence type="ECO:0008006" key="3">
    <source>
        <dbReference type="Google" id="ProtNLM"/>
    </source>
</evidence>
<protein>
    <recommendedName>
        <fullName evidence="3">F-box domain-containing protein</fullName>
    </recommendedName>
</protein>
<dbReference type="Proteomes" id="UP000320762">
    <property type="component" value="Unassembled WGS sequence"/>
</dbReference>
<dbReference type="OrthoDB" id="10591335at2759"/>
<dbReference type="EMBL" id="VDMD01000027">
    <property type="protein sequence ID" value="TRM59623.1"/>
    <property type="molecule type" value="Genomic_DNA"/>
</dbReference>
<evidence type="ECO:0000313" key="2">
    <source>
        <dbReference type="Proteomes" id="UP000320762"/>
    </source>
</evidence>
<gene>
    <name evidence="1" type="ORF">BD626DRAFT_507801</name>
</gene>
<dbReference type="SUPFAM" id="SSF52047">
    <property type="entry name" value="RNI-like"/>
    <property type="match status" value="1"/>
</dbReference>
<dbReference type="AlphaFoldDB" id="A0A550C491"/>
<organism evidence="1 2">
    <name type="scientific">Schizophyllum amplum</name>
    <dbReference type="NCBI Taxonomy" id="97359"/>
    <lineage>
        <taxon>Eukaryota</taxon>
        <taxon>Fungi</taxon>
        <taxon>Dikarya</taxon>
        <taxon>Basidiomycota</taxon>
        <taxon>Agaricomycotina</taxon>
        <taxon>Agaricomycetes</taxon>
        <taxon>Agaricomycetidae</taxon>
        <taxon>Agaricales</taxon>
        <taxon>Schizophyllaceae</taxon>
        <taxon>Schizophyllum</taxon>
    </lineage>
</organism>
<keyword evidence="2" id="KW-1185">Reference proteome</keyword>
<reference evidence="1 2" key="1">
    <citation type="journal article" date="2019" name="New Phytol.">
        <title>Comparative genomics reveals unique wood-decay strategies and fruiting body development in the Schizophyllaceae.</title>
        <authorList>
            <person name="Almasi E."/>
            <person name="Sahu N."/>
            <person name="Krizsan K."/>
            <person name="Balint B."/>
            <person name="Kovacs G.M."/>
            <person name="Kiss B."/>
            <person name="Cseklye J."/>
            <person name="Drula E."/>
            <person name="Henrissat B."/>
            <person name="Nagy I."/>
            <person name="Chovatia M."/>
            <person name="Adam C."/>
            <person name="LaButti K."/>
            <person name="Lipzen A."/>
            <person name="Riley R."/>
            <person name="Grigoriev I.V."/>
            <person name="Nagy L.G."/>
        </authorList>
    </citation>
    <scope>NUCLEOTIDE SEQUENCE [LARGE SCALE GENOMIC DNA]</scope>
    <source>
        <strain evidence="1 2">NL-1724</strain>
    </source>
</reference>
<name>A0A550C491_9AGAR</name>
<sequence>MRIPQELVNAIISYIDHSDDLEPLLNLLRASSVFSPPICSNLRRLSVHLQAPATYAQLWAMAALSPDVLPAIHHLRITGQLSNSNTAQPEKNHLAAMLDACTGLRILHIGLFFKRWSNEFLEQEQRALYRAMERPGLVALRLERIAFGYNSAEEISRLVLPPSLKALALTRIRQIYFPLAEPIEGESSMVMLEELHSDETSLSFARLMLSSAHSFGKLRRLVLTSERYGAPDILATPNLCYLLLRSVSFQPPVYNLSQHAALRTLHIESPFERLGIDSFGHIADALRSLPQRNSLEQFILTIICTRGPEDDDLELWRGLDEALSSEERFVYLCETTLTGKRYDLTLEGLLPKTWARGILGGYQEPLVGDPLSSSVGNPLGGSVPPLALV</sequence>
<evidence type="ECO:0000313" key="1">
    <source>
        <dbReference type="EMBL" id="TRM59623.1"/>
    </source>
</evidence>
<accession>A0A550C491</accession>